<feature type="region of interest" description="Disordered" evidence="4">
    <location>
        <begin position="749"/>
        <end position="771"/>
    </location>
</feature>
<feature type="domain" description="HTH luxR-type" evidence="5">
    <location>
        <begin position="769"/>
        <end position="834"/>
    </location>
</feature>
<dbReference type="InterPro" id="IPR011990">
    <property type="entry name" value="TPR-like_helical_dom_sf"/>
</dbReference>
<dbReference type="PROSITE" id="PS50043">
    <property type="entry name" value="HTH_LUXR_2"/>
    <property type="match status" value="1"/>
</dbReference>
<dbReference type="EMBL" id="LT629692">
    <property type="protein sequence ID" value="SDH60056.1"/>
    <property type="molecule type" value="Genomic_DNA"/>
</dbReference>
<dbReference type="GO" id="GO:0003677">
    <property type="term" value="F:DNA binding"/>
    <property type="evidence" value="ECO:0007669"/>
    <property type="project" value="UniProtKB-KW"/>
</dbReference>
<evidence type="ECO:0000256" key="4">
    <source>
        <dbReference type="SAM" id="MobiDB-lite"/>
    </source>
</evidence>
<dbReference type="InterPro" id="IPR036388">
    <property type="entry name" value="WH-like_DNA-bd_sf"/>
</dbReference>
<dbReference type="OrthoDB" id="4811808at2"/>
<protein>
    <submittedName>
        <fullName evidence="6">DNA-binding transcriptional regulator, CsgD family</fullName>
    </submittedName>
</protein>
<dbReference type="Gene3D" id="1.10.10.10">
    <property type="entry name" value="Winged helix-like DNA-binding domain superfamily/Winged helix DNA-binding domain"/>
    <property type="match status" value="1"/>
</dbReference>
<dbReference type="PANTHER" id="PTHR44688">
    <property type="entry name" value="DNA-BINDING TRANSCRIPTIONAL ACTIVATOR DEVR_DOSR"/>
    <property type="match status" value="1"/>
</dbReference>
<dbReference type="AlphaFoldDB" id="A0A1G8DQS7"/>
<dbReference type="Pfam" id="PF00196">
    <property type="entry name" value="GerE"/>
    <property type="match status" value="1"/>
</dbReference>
<dbReference type="Gene3D" id="1.25.40.10">
    <property type="entry name" value="Tetratricopeptide repeat domain"/>
    <property type="match status" value="1"/>
</dbReference>
<dbReference type="SUPFAM" id="SSF46894">
    <property type="entry name" value="C-terminal effector domain of the bipartite response regulators"/>
    <property type="match status" value="1"/>
</dbReference>
<evidence type="ECO:0000256" key="3">
    <source>
        <dbReference type="ARBA" id="ARBA00023163"/>
    </source>
</evidence>
<evidence type="ECO:0000313" key="7">
    <source>
        <dbReference type="Proteomes" id="UP000199009"/>
    </source>
</evidence>
<accession>A0A1G8DQS7</accession>
<evidence type="ECO:0000313" key="6">
    <source>
        <dbReference type="EMBL" id="SDH60056.1"/>
    </source>
</evidence>
<sequence>MPTAARPRGAFVDVTYFTGANLAASALDAAAIDAGIARIVISGNARAGKTAVLRRLQFLLDEHDTPWTLFRADTDLEAMPSAHVLLVDDVHLLDEKTLRRIRARGEDPSTGLVVAGRPWPKSQTLTDITRSLERSQPAIVLGQVSRSDVLDYLDSHERQLSPTCLDLILRLTGGVSWLVSAAISAHDDRDCADDPTHASLAGILEQSIAHRIDAAPADLRQTIETLSFDAYEILPTGESDRAEQLDDLIAQGYSEGLLLRNGQTVPVVRSAVRAAIPTRRLVGYITELGVNGAGIGTNGEWLTQINDRRLGAALAASADALVDSDPRRAEELYALAVSVGTPATDVAANRARAAWARGDLDSAALLVDAAMSSGQGDDPALADTGAATWSARGMLEMGSAFYRAIPPSTADARTRALIAQIGVGRSDAGADADIDTGADVAPTTVHVAMELLGRGLRASLRHGSAEEALADLVRASHLYSSSHSSAPIPEIPAVIATIVAINLGDLTTARSVIEAALEAGQGGQWARPRLLLWRAWVSMLRVRPAETRDALADAMRIAPHPSPRDDLMVQALQVAIARRWEDTAALKSAWDRARDSLQRIDVDLFTLHPLAEFVSAAARLGDDAATDTQFAKALAIVESIGSPAVWATQLRWSGIQHGILVNRPDTLGSHARALVEAAPVSSVAATMASAGRTWSSVLAGSADVDAVEKAAQDLAAIGLAWDAARLAGYGANQSSDRKVSARLLARARELHPQDSGRTPTSASEDEATLSLDGSVLSDREVDVARLVIQGKTYAEIGETIFISPRTAEHHIASIRRRLGATSRSDLIAKLRVALQPATGPIPERSGR</sequence>
<keyword evidence="7" id="KW-1185">Reference proteome</keyword>
<dbReference type="RefSeq" id="WP_091492763.1">
    <property type="nucleotide sequence ID" value="NZ_LT629692.1"/>
</dbReference>
<organism evidence="6 7">
    <name type="scientific">Microbacterium pygmaeum</name>
    <dbReference type="NCBI Taxonomy" id="370764"/>
    <lineage>
        <taxon>Bacteria</taxon>
        <taxon>Bacillati</taxon>
        <taxon>Actinomycetota</taxon>
        <taxon>Actinomycetes</taxon>
        <taxon>Micrococcales</taxon>
        <taxon>Microbacteriaceae</taxon>
        <taxon>Microbacterium</taxon>
    </lineage>
</organism>
<dbReference type="STRING" id="370764.SAMN04489810_3421"/>
<dbReference type="Proteomes" id="UP000199009">
    <property type="component" value="Chromosome I"/>
</dbReference>
<dbReference type="InterPro" id="IPR016032">
    <property type="entry name" value="Sig_transdc_resp-reg_C-effctor"/>
</dbReference>
<keyword evidence="2 6" id="KW-0238">DNA-binding</keyword>
<dbReference type="GO" id="GO:0006355">
    <property type="term" value="P:regulation of DNA-templated transcription"/>
    <property type="evidence" value="ECO:0007669"/>
    <property type="project" value="InterPro"/>
</dbReference>
<reference evidence="6 7" key="1">
    <citation type="submission" date="2016-10" db="EMBL/GenBank/DDBJ databases">
        <authorList>
            <person name="de Groot N.N."/>
        </authorList>
    </citation>
    <scope>NUCLEOTIDE SEQUENCE [LARGE SCALE GENOMIC DNA]</scope>
    <source>
        <strain evidence="6 7">DSM 23142</strain>
    </source>
</reference>
<dbReference type="SMART" id="SM00421">
    <property type="entry name" value="HTH_LUXR"/>
    <property type="match status" value="1"/>
</dbReference>
<gene>
    <name evidence="6" type="ORF">SAMN04489810_3421</name>
</gene>
<keyword evidence="1" id="KW-0805">Transcription regulation</keyword>
<proteinExistence type="predicted"/>
<dbReference type="InterPro" id="IPR000792">
    <property type="entry name" value="Tscrpt_reg_LuxR_C"/>
</dbReference>
<dbReference type="PANTHER" id="PTHR44688:SF16">
    <property type="entry name" value="DNA-BINDING TRANSCRIPTIONAL ACTIVATOR DEVR_DOSR"/>
    <property type="match status" value="1"/>
</dbReference>
<dbReference type="PRINTS" id="PR00038">
    <property type="entry name" value="HTHLUXR"/>
</dbReference>
<evidence type="ECO:0000259" key="5">
    <source>
        <dbReference type="PROSITE" id="PS50043"/>
    </source>
</evidence>
<keyword evidence="3" id="KW-0804">Transcription</keyword>
<name>A0A1G8DQS7_9MICO</name>
<dbReference type="CDD" id="cd06170">
    <property type="entry name" value="LuxR_C_like"/>
    <property type="match status" value="1"/>
</dbReference>
<evidence type="ECO:0000256" key="1">
    <source>
        <dbReference type="ARBA" id="ARBA00023015"/>
    </source>
</evidence>
<evidence type="ECO:0000256" key="2">
    <source>
        <dbReference type="ARBA" id="ARBA00023125"/>
    </source>
</evidence>